<proteinExistence type="predicted"/>
<dbReference type="SUPFAM" id="SSF103515">
    <property type="entry name" value="Autotransporter"/>
    <property type="match status" value="1"/>
</dbReference>
<evidence type="ECO:0000256" key="1">
    <source>
        <dbReference type="ARBA" id="ARBA00022729"/>
    </source>
</evidence>
<reference evidence="4 5" key="1">
    <citation type="submission" date="2018-04" db="EMBL/GenBank/DDBJ databases">
        <title>Genomic Encyclopedia of Archaeal and Bacterial Type Strains, Phase II (KMG-II): from individual species to whole genera.</title>
        <authorList>
            <person name="Goeker M."/>
        </authorList>
    </citation>
    <scope>NUCLEOTIDE SEQUENCE [LARGE SCALE GENOMIC DNA]</scope>
    <source>
        <strain evidence="4 5">DSM 29329</strain>
    </source>
</reference>
<dbReference type="NCBIfam" id="TIGR02601">
    <property type="entry name" value="autotrns_rpt"/>
    <property type="match status" value="1"/>
</dbReference>
<dbReference type="Gene3D" id="3.60.10.10">
    <property type="entry name" value="Endonuclease/exonuclease/phosphatase"/>
    <property type="match status" value="1"/>
</dbReference>
<dbReference type="Pfam" id="PF03797">
    <property type="entry name" value="Autotransporter"/>
    <property type="match status" value="1"/>
</dbReference>
<dbReference type="GO" id="GO:0003824">
    <property type="term" value="F:catalytic activity"/>
    <property type="evidence" value="ECO:0007669"/>
    <property type="project" value="InterPro"/>
</dbReference>
<dbReference type="InterPro" id="IPR036709">
    <property type="entry name" value="Autotransporte_beta_dom_sf"/>
</dbReference>
<accession>A0A2T6B7N3</accession>
<name>A0A2T6B7N3_9RHOB</name>
<feature type="chain" id="PRO_5015704513" evidence="2">
    <location>
        <begin position="42"/>
        <end position="1064"/>
    </location>
</feature>
<dbReference type="AlphaFoldDB" id="A0A2T6B7N3"/>
<dbReference type="EMBL" id="QBKN01000002">
    <property type="protein sequence ID" value="PTX52065.1"/>
    <property type="molecule type" value="Genomic_DNA"/>
</dbReference>
<evidence type="ECO:0000313" key="4">
    <source>
        <dbReference type="EMBL" id="PTX52065.1"/>
    </source>
</evidence>
<dbReference type="PROSITE" id="PS51208">
    <property type="entry name" value="AUTOTRANSPORTER"/>
    <property type="match status" value="1"/>
</dbReference>
<dbReference type="InterPro" id="IPR036691">
    <property type="entry name" value="Endo/exonu/phosph_ase_sf"/>
</dbReference>
<dbReference type="Pfam" id="PF12951">
    <property type="entry name" value="PATR"/>
    <property type="match status" value="1"/>
</dbReference>
<comment type="caution">
    <text evidence="4">The sequence shown here is derived from an EMBL/GenBank/DDBJ whole genome shotgun (WGS) entry which is preliminary data.</text>
</comment>
<dbReference type="SUPFAM" id="SSF56219">
    <property type="entry name" value="DNase I-like"/>
    <property type="match status" value="1"/>
</dbReference>
<dbReference type="Gene3D" id="2.40.128.130">
    <property type="entry name" value="Autotransporter beta-domain"/>
    <property type="match status" value="1"/>
</dbReference>
<dbReference type="InterPro" id="IPR011050">
    <property type="entry name" value="Pectin_lyase_fold/virulence"/>
</dbReference>
<dbReference type="SMART" id="SM00869">
    <property type="entry name" value="Autotransporter"/>
    <property type="match status" value="1"/>
</dbReference>
<sequence>MDAMQNQFSFTRSARRLTRAGRAGLLGSVAAVAFLTSPALAQDQGTLRVLTMNTWGDQFRNDLDAIKDVFVNGNYDIIAFQELRNEQYLSGLQQILRDEGLGEYAFIKQGDTGVLSRVGGDFATNTQGDSVAYQTAQPGGGMPDTVVGSVHLDYRDPSQTRLNEVRGITEWAKSTGGPVILTGDWNAGDTSERGLHRASQQKLILQNYLYSGNSFYETLLGEYAVDADAMQDFIDANRGAWLSLDDIPDDLFADETYPVEHNTPVTLNLLKKDFILLHGADRENFEPHEFDDGVTTWPSAGEDDTNTWPSWDRVRIDHFLASRPFGKWYKVIDAADDAYTGTLDQVDVTEDGTPYADHELVAHDLRWVGPKLETYDEAGDEQTRLVWSDEATTFDESGGEFVLSRNNMRDDVYLGQIADENGEPVLDWLTTEEKKTLLDCTTDDPRLQAAVAEYCIDDHSFIGETLVTAGGTVVVTEDAALGDADATLRLDNGGLAVEGAQMGTLDREISLEGTGGWLDIRDAAAAVTTEQDISGTGALSKRGAGALIVAGDTTYTGETTVDGGALIVNGSTAASALTTVNDGARLGGTGTTGNLAIAQGGTLGAGNSIGTLSVAGDLSFAEGSTFEIEANAAGEADRVDVTGAVDIQGGSTVVVAEGGNYLPFTSYEVLTAGGGISGTFDGVTSSLAFLDAGLTYGDTSLTLELDRNDTAFDSVASTRNGRAAARALEPLGMGNPLFDSVVMLGEASADEAFEEMSGELHAATMGALAEQSAAVTDMAASKLRDTRDGAETGVQFWFEGYGAGADIDGDDTREVSRSAYGTLFGANAKLESGLTFGFASGFGQGEASLDGLRGESETDDLHFALTAGQRFGATAVSLGASYTRSQVSTWRDVSFTGFDETLKADYDADTTQVFAELSHRFTLGTTMLEPFGGLSHVRVKTDGASESGGDAALRVEDSEFEASFATLGLRAESAFDAGTTPLRLSGALAWRHVLDASDPEADLAFAGGSAFSVTGTGLAEDAVEIGLGVAMDLSDRAVLSVGYDGAFGDDGQSNAVNLGVQMRF</sequence>
<gene>
    <name evidence="4" type="ORF">C8N44_102110</name>
</gene>
<dbReference type="Proteomes" id="UP000244069">
    <property type="component" value="Unassembled WGS sequence"/>
</dbReference>
<evidence type="ECO:0000313" key="5">
    <source>
        <dbReference type="Proteomes" id="UP000244069"/>
    </source>
</evidence>
<dbReference type="InterPro" id="IPR005546">
    <property type="entry name" value="Autotransporte_beta"/>
</dbReference>
<dbReference type="SUPFAM" id="SSF51126">
    <property type="entry name" value="Pectin lyase-like"/>
    <property type="match status" value="1"/>
</dbReference>
<organism evidence="4 5">
    <name type="scientific">Allosediminivita pacifica</name>
    <dbReference type="NCBI Taxonomy" id="1267769"/>
    <lineage>
        <taxon>Bacteria</taxon>
        <taxon>Pseudomonadati</taxon>
        <taxon>Pseudomonadota</taxon>
        <taxon>Alphaproteobacteria</taxon>
        <taxon>Rhodobacterales</taxon>
        <taxon>Paracoccaceae</taxon>
        <taxon>Allosediminivita</taxon>
    </lineage>
</organism>
<feature type="domain" description="Autotransporter" evidence="3">
    <location>
        <begin position="789"/>
        <end position="1064"/>
    </location>
</feature>
<protein>
    <submittedName>
        <fullName evidence="4">Autotransporter-associated beta strand protein</fullName>
    </submittedName>
</protein>
<dbReference type="InterPro" id="IPR013425">
    <property type="entry name" value="Autotrns_rpt"/>
</dbReference>
<feature type="signal peptide" evidence="2">
    <location>
        <begin position="1"/>
        <end position="41"/>
    </location>
</feature>
<dbReference type="InterPro" id="IPR005135">
    <property type="entry name" value="Endo/exonuclease/phosphatase"/>
</dbReference>
<evidence type="ECO:0000259" key="3">
    <source>
        <dbReference type="PROSITE" id="PS51208"/>
    </source>
</evidence>
<keyword evidence="5" id="KW-1185">Reference proteome</keyword>
<evidence type="ECO:0000256" key="2">
    <source>
        <dbReference type="SAM" id="SignalP"/>
    </source>
</evidence>
<keyword evidence="1 2" id="KW-0732">Signal</keyword>
<dbReference type="Pfam" id="PF03372">
    <property type="entry name" value="Exo_endo_phos"/>
    <property type="match status" value="1"/>
</dbReference>